<gene>
    <name evidence="2" type="ORF">GTP90_33465</name>
</gene>
<dbReference type="Proteomes" id="UP000447355">
    <property type="component" value="Unassembled WGS sequence"/>
</dbReference>
<keyword evidence="1" id="KW-0732">Signal</keyword>
<sequence length="178" mass="19198">MLYTRILRFLALLAPLLLMAAGARAERPRDYAGELRPAYALLDRGDYAGAYPRFQRHSARNPLAQFMLGLFNQNGWGRPVDADAACAWFAKAALQQIPTAQHLHGDCLMRQPDAPGNAAAALASYLDAARGSHYISLCSAAELLIRGKGVPRDVPRGLALCAQAAQSNAPPAMLRMGQ</sequence>
<dbReference type="Pfam" id="PF08238">
    <property type="entry name" value="Sel1"/>
    <property type="match status" value="2"/>
</dbReference>
<reference evidence="2" key="1">
    <citation type="submission" date="2019-12" db="EMBL/GenBank/DDBJ databases">
        <title>Novel species isolated from a subtropical stream in China.</title>
        <authorList>
            <person name="Lu H."/>
        </authorList>
    </citation>
    <scope>NUCLEOTIDE SEQUENCE [LARGE SCALE GENOMIC DNA]</scope>
    <source>
        <strain evidence="2">FT81W</strain>
    </source>
</reference>
<proteinExistence type="predicted"/>
<evidence type="ECO:0000313" key="3">
    <source>
        <dbReference type="Proteomes" id="UP000447355"/>
    </source>
</evidence>
<dbReference type="Gene3D" id="1.25.40.10">
    <property type="entry name" value="Tetratricopeptide repeat domain"/>
    <property type="match status" value="1"/>
</dbReference>
<evidence type="ECO:0000256" key="1">
    <source>
        <dbReference type="SAM" id="SignalP"/>
    </source>
</evidence>
<name>A0A845GXF9_9BURK</name>
<dbReference type="AlphaFoldDB" id="A0A845GXF9"/>
<dbReference type="EMBL" id="WWCX01000146">
    <property type="protein sequence ID" value="MYM98761.1"/>
    <property type="molecule type" value="Genomic_DNA"/>
</dbReference>
<dbReference type="InterPro" id="IPR006597">
    <property type="entry name" value="Sel1-like"/>
</dbReference>
<dbReference type="SMART" id="SM00671">
    <property type="entry name" value="SEL1"/>
    <property type="match status" value="3"/>
</dbReference>
<organism evidence="2 3">
    <name type="scientific">Duganella vulcania</name>
    <dbReference type="NCBI Taxonomy" id="2692166"/>
    <lineage>
        <taxon>Bacteria</taxon>
        <taxon>Pseudomonadati</taxon>
        <taxon>Pseudomonadota</taxon>
        <taxon>Betaproteobacteria</taxon>
        <taxon>Burkholderiales</taxon>
        <taxon>Oxalobacteraceae</taxon>
        <taxon>Telluria group</taxon>
        <taxon>Duganella</taxon>
    </lineage>
</organism>
<evidence type="ECO:0000313" key="2">
    <source>
        <dbReference type="EMBL" id="MYM98761.1"/>
    </source>
</evidence>
<protein>
    <submittedName>
        <fullName evidence="2">Sel1 repeat family protein</fullName>
    </submittedName>
</protein>
<comment type="caution">
    <text evidence="2">The sequence shown here is derived from an EMBL/GenBank/DDBJ whole genome shotgun (WGS) entry which is preliminary data.</text>
</comment>
<dbReference type="SUPFAM" id="SSF81901">
    <property type="entry name" value="HCP-like"/>
    <property type="match status" value="1"/>
</dbReference>
<dbReference type="InterPro" id="IPR011990">
    <property type="entry name" value="TPR-like_helical_dom_sf"/>
</dbReference>
<feature type="non-terminal residue" evidence="2">
    <location>
        <position position="178"/>
    </location>
</feature>
<feature type="chain" id="PRO_5032984683" evidence="1">
    <location>
        <begin position="26"/>
        <end position="178"/>
    </location>
</feature>
<feature type="signal peptide" evidence="1">
    <location>
        <begin position="1"/>
        <end position="25"/>
    </location>
</feature>
<accession>A0A845GXF9</accession>